<dbReference type="Proteomes" id="UP001500363">
    <property type="component" value="Unassembled WGS sequence"/>
</dbReference>
<reference evidence="5" key="1">
    <citation type="journal article" date="2019" name="Int. J. Syst. Evol. Microbiol.">
        <title>The Global Catalogue of Microorganisms (GCM) 10K type strain sequencing project: providing services to taxonomists for standard genome sequencing and annotation.</title>
        <authorList>
            <consortium name="The Broad Institute Genomics Platform"/>
            <consortium name="The Broad Institute Genome Sequencing Center for Infectious Disease"/>
            <person name="Wu L."/>
            <person name="Ma J."/>
        </authorList>
    </citation>
    <scope>NUCLEOTIDE SEQUENCE [LARGE SCALE GENOMIC DNA]</scope>
    <source>
        <strain evidence="5">JCM 14303</strain>
    </source>
</reference>
<evidence type="ECO:0000313" key="5">
    <source>
        <dbReference type="Proteomes" id="UP001500363"/>
    </source>
</evidence>
<protein>
    <recommendedName>
        <fullName evidence="2">Anti-sigma factor antagonist</fullName>
    </recommendedName>
</protein>
<evidence type="ECO:0000259" key="3">
    <source>
        <dbReference type="PROSITE" id="PS50801"/>
    </source>
</evidence>
<dbReference type="NCBIfam" id="TIGR00377">
    <property type="entry name" value="ant_ant_sig"/>
    <property type="match status" value="1"/>
</dbReference>
<dbReference type="EMBL" id="BAAANC010000002">
    <property type="protein sequence ID" value="GAA1534362.1"/>
    <property type="molecule type" value="Genomic_DNA"/>
</dbReference>
<keyword evidence="5" id="KW-1185">Reference proteome</keyword>
<sequence length="155" mass="16333">MTPRAVTHHARTDRRFAGLPGGETAVSQPDSQDGEMIRTTFDAVTEELRPGVVLVKLSGEIDIATTDFASESIRAAIAPPARSVLIDVSAVTFCSSAGLGNLVEARRLATQYGIELALVGVGRPVDRPLTITGLGQEFRIFASVEDAERQGGGGQ</sequence>
<accession>A0ABP4M100</accession>
<proteinExistence type="inferred from homology"/>
<evidence type="ECO:0000313" key="4">
    <source>
        <dbReference type="EMBL" id="GAA1534362.1"/>
    </source>
</evidence>
<gene>
    <name evidence="4" type="ORF">GCM10009741_40920</name>
</gene>
<evidence type="ECO:0000256" key="1">
    <source>
        <dbReference type="ARBA" id="ARBA00009013"/>
    </source>
</evidence>
<comment type="similarity">
    <text evidence="1 2">Belongs to the anti-sigma-factor antagonist family.</text>
</comment>
<dbReference type="InterPro" id="IPR036513">
    <property type="entry name" value="STAS_dom_sf"/>
</dbReference>
<name>A0ABP4M100_9ACTN</name>
<dbReference type="SUPFAM" id="SSF52091">
    <property type="entry name" value="SpoIIaa-like"/>
    <property type="match status" value="1"/>
</dbReference>
<evidence type="ECO:0000256" key="2">
    <source>
        <dbReference type="RuleBase" id="RU003749"/>
    </source>
</evidence>
<dbReference type="PANTHER" id="PTHR33495">
    <property type="entry name" value="ANTI-SIGMA FACTOR ANTAGONIST TM_1081-RELATED-RELATED"/>
    <property type="match status" value="1"/>
</dbReference>
<feature type="domain" description="STAS" evidence="3">
    <location>
        <begin position="42"/>
        <end position="151"/>
    </location>
</feature>
<organism evidence="4 5">
    <name type="scientific">Kribbella lupini</name>
    <dbReference type="NCBI Taxonomy" id="291602"/>
    <lineage>
        <taxon>Bacteria</taxon>
        <taxon>Bacillati</taxon>
        <taxon>Actinomycetota</taxon>
        <taxon>Actinomycetes</taxon>
        <taxon>Propionibacteriales</taxon>
        <taxon>Kribbellaceae</taxon>
        <taxon>Kribbella</taxon>
    </lineage>
</organism>
<dbReference type="CDD" id="cd07043">
    <property type="entry name" value="STAS_anti-anti-sigma_factors"/>
    <property type="match status" value="1"/>
</dbReference>
<dbReference type="PROSITE" id="PS50801">
    <property type="entry name" value="STAS"/>
    <property type="match status" value="1"/>
</dbReference>
<dbReference type="InterPro" id="IPR002645">
    <property type="entry name" value="STAS_dom"/>
</dbReference>
<comment type="caution">
    <text evidence="4">The sequence shown here is derived from an EMBL/GenBank/DDBJ whole genome shotgun (WGS) entry which is preliminary data.</text>
</comment>
<dbReference type="InterPro" id="IPR003658">
    <property type="entry name" value="Anti-sigma_ant"/>
</dbReference>
<dbReference type="Pfam" id="PF01740">
    <property type="entry name" value="STAS"/>
    <property type="match status" value="1"/>
</dbReference>
<dbReference type="Gene3D" id="3.30.750.24">
    <property type="entry name" value="STAS domain"/>
    <property type="match status" value="1"/>
</dbReference>
<dbReference type="PANTHER" id="PTHR33495:SF13">
    <property type="entry name" value="ANTI-SIGMA-F FACTOR ANTAGONIST RSFB"/>
    <property type="match status" value="1"/>
</dbReference>